<accession>A0A7S7NRT9</accession>
<sequence length="301" mass="33275">MNPILDKALLQALSGDQAALAEFGLERHTVSGSGVPGGGSAWDERLTLTGDGILTLSSNRSIVDLSSEPIGLYRKQDKAETVRRAIQLVREAALTELPPFRVEPADTRIRINVACGGVVQRVTLGLTDPMALEPARPLLQELDRMAQSVRADPLRSLRIELDMPDSVPAAKVRLRLMVIFQNSGKEGYWLTHPGALRREHIWEQCILVYGRKPEIVPGFTPPPIELLASPLEPIRDDGMDLLWVPRGEEVEQRFNCVMEPPVPGLYLARAVYSSYLGEEQVSGRPRLRGCAFSNQVELEVT</sequence>
<reference evidence="1 2" key="1">
    <citation type="submission" date="2020-10" db="EMBL/GenBank/DDBJ databases">
        <title>Complete genome sequence of Paludibaculum fermentans P105T, a facultatively anaerobic acidobacterium capable of dissimilatory Fe(III) reduction.</title>
        <authorList>
            <person name="Dedysh S.N."/>
            <person name="Beletsky A.V."/>
            <person name="Kulichevskaya I.S."/>
            <person name="Mardanov A.V."/>
            <person name="Ravin N.V."/>
        </authorList>
    </citation>
    <scope>NUCLEOTIDE SEQUENCE [LARGE SCALE GENOMIC DNA]</scope>
    <source>
        <strain evidence="1 2">P105</strain>
    </source>
</reference>
<dbReference type="RefSeq" id="WP_194450332.1">
    <property type="nucleotide sequence ID" value="NZ_CP063849.1"/>
</dbReference>
<dbReference type="Proteomes" id="UP000593892">
    <property type="component" value="Chromosome"/>
</dbReference>
<evidence type="ECO:0000313" key="2">
    <source>
        <dbReference type="Proteomes" id="UP000593892"/>
    </source>
</evidence>
<proteinExistence type="predicted"/>
<organism evidence="1 2">
    <name type="scientific">Paludibaculum fermentans</name>
    <dbReference type="NCBI Taxonomy" id="1473598"/>
    <lineage>
        <taxon>Bacteria</taxon>
        <taxon>Pseudomonadati</taxon>
        <taxon>Acidobacteriota</taxon>
        <taxon>Terriglobia</taxon>
        <taxon>Bryobacterales</taxon>
        <taxon>Bryobacteraceae</taxon>
        <taxon>Paludibaculum</taxon>
    </lineage>
</organism>
<keyword evidence="2" id="KW-1185">Reference proteome</keyword>
<dbReference type="EMBL" id="CP063849">
    <property type="protein sequence ID" value="QOY88670.1"/>
    <property type="molecule type" value="Genomic_DNA"/>
</dbReference>
<dbReference type="AlphaFoldDB" id="A0A7S7NRT9"/>
<name>A0A7S7NRT9_PALFE</name>
<evidence type="ECO:0000313" key="1">
    <source>
        <dbReference type="EMBL" id="QOY88670.1"/>
    </source>
</evidence>
<gene>
    <name evidence="1" type="ORF">IRI77_01540</name>
</gene>
<dbReference type="KEGG" id="pfer:IRI77_01540"/>
<protein>
    <submittedName>
        <fullName evidence="1">Uncharacterized protein</fullName>
    </submittedName>
</protein>